<dbReference type="InterPro" id="IPR005467">
    <property type="entry name" value="His_kinase_dom"/>
</dbReference>
<evidence type="ECO:0000313" key="6">
    <source>
        <dbReference type="Proteomes" id="UP000248592"/>
    </source>
</evidence>
<feature type="transmembrane region" description="Helical" evidence="3">
    <location>
        <begin position="36"/>
        <end position="60"/>
    </location>
</feature>
<organism evidence="5 6">
    <name type="scientific">Polynucleobacter paneuropaeus</name>
    <dbReference type="NCBI Taxonomy" id="2527775"/>
    <lineage>
        <taxon>Bacteria</taxon>
        <taxon>Pseudomonadati</taxon>
        <taxon>Pseudomonadota</taxon>
        <taxon>Betaproteobacteria</taxon>
        <taxon>Burkholderiales</taxon>
        <taxon>Burkholderiaceae</taxon>
        <taxon>Polynucleobacter</taxon>
    </lineage>
</organism>
<gene>
    <name evidence="5" type="ORF">Pas1_07390</name>
</gene>
<comment type="catalytic activity">
    <reaction evidence="1">
        <text>ATP + protein L-histidine = ADP + protein N-phospho-L-histidine.</text>
        <dbReference type="EC" id="2.7.13.3"/>
    </reaction>
</comment>
<dbReference type="InterPro" id="IPR004358">
    <property type="entry name" value="Sig_transdc_His_kin-like_C"/>
</dbReference>
<dbReference type="PANTHER" id="PTHR43065">
    <property type="entry name" value="SENSOR HISTIDINE KINASE"/>
    <property type="match status" value="1"/>
</dbReference>
<dbReference type="Gene3D" id="1.10.287.130">
    <property type="match status" value="1"/>
</dbReference>
<protein>
    <recommendedName>
        <fullName evidence="2">histidine kinase</fullName>
        <ecNumber evidence="2">2.7.13.3</ecNumber>
    </recommendedName>
</protein>
<feature type="transmembrane region" description="Helical" evidence="3">
    <location>
        <begin position="80"/>
        <end position="99"/>
    </location>
</feature>
<dbReference type="SMART" id="SM00387">
    <property type="entry name" value="HATPase_c"/>
    <property type="match status" value="1"/>
</dbReference>
<dbReference type="EMBL" id="CP030085">
    <property type="protein sequence ID" value="AWW50214.1"/>
    <property type="molecule type" value="Genomic_DNA"/>
</dbReference>
<dbReference type="EC" id="2.7.13.3" evidence="2"/>
<dbReference type="Gene3D" id="3.30.565.10">
    <property type="entry name" value="Histidine kinase-like ATPase, C-terminal domain"/>
    <property type="match status" value="1"/>
</dbReference>
<dbReference type="PROSITE" id="PS50109">
    <property type="entry name" value="HIS_KIN"/>
    <property type="match status" value="1"/>
</dbReference>
<feature type="transmembrane region" description="Helical" evidence="3">
    <location>
        <begin position="141"/>
        <end position="159"/>
    </location>
</feature>
<proteinExistence type="predicted"/>
<feature type="transmembrane region" description="Helical" evidence="3">
    <location>
        <begin position="6"/>
        <end position="24"/>
    </location>
</feature>
<dbReference type="SUPFAM" id="SSF55874">
    <property type="entry name" value="ATPase domain of HSP90 chaperone/DNA topoisomerase II/histidine kinase"/>
    <property type="match status" value="1"/>
</dbReference>
<keyword evidence="3" id="KW-0472">Membrane</keyword>
<feature type="transmembrane region" description="Helical" evidence="3">
    <location>
        <begin position="171"/>
        <end position="192"/>
    </location>
</feature>
<dbReference type="InterPro" id="IPR003594">
    <property type="entry name" value="HATPase_dom"/>
</dbReference>
<evidence type="ECO:0000313" key="5">
    <source>
        <dbReference type="EMBL" id="AWW50214.1"/>
    </source>
</evidence>
<feature type="domain" description="Histidine kinase" evidence="4">
    <location>
        <begin position="280"/>
        <end position="496"/>
    </location>
</feature>
<evidence type="ECO:0000256" key="3">
    <source>
        <dbReference type="SAM" id="Phobius"/>
    </source>
</evidence>
<dbReference type="AlphaFoldDB" id="A0A2Z4JTL7"/>
<accession>A0A2Z4JTL7</accession>
<dbReference type="InterPro" id="IPR036890">
    <property type="entry name" value="HATPase_C_sf"/>
</dbReference>
<evidence type="ECO:0000256" key="2">
    <source>
        <dbReference type="ARBA" id="ARBA00012438"/>
    </source>
</evidence>
<reference evidence="6" key="1">
    <citation type="submission" date="2018-06" db="EMBL/GenBank/DDBJ databases">
        <title>Description of a new Polynucleobacter species.</title>
        <authorList>
            <person name="Hahn M.W."/>
        </authorList>
    </citation>
    <scope>NUCLEOTIDE SEQUENCE [LARGE SCALE GENOMIC DNA]</scope>
    <source>
        <strain evidence="6">MG-25-Pas1-D2</strain>
    </source>
</reference>
<name>A0A2Z4JTL7_9BURK</name>
<dbReference type="RefSeq" id="WP_112294905.1">
    <property type="nucleotide sequence ID" value="NZ_CBCSBS010000002.1"/>
</dbReference>
<dbReference type="Proteomes" id="UP000248592">
    <property type="component" value="Chromosome"/>
</dbReference>
<evidence type="ECO:0000256" key="1">
    <source>
        <dbReference type="ARBA" id="ARBA00000085"/>
    </source>
</evidence>
<dbReference type="PANTHER" id="PTHR43065:SF42">
    <property type="entry name" value="TWO-COMPONENT SENSOR PPRA"/>
    <property type="match status" value="1"/>
</dbReference>
<sequence length="501" mass="56212">MSQYLSFYYASLALILLSMLISGIQLSKGVERNQSFYFMSIASFIGFIGAGLVVVAYIFFGNNLDPYRFFEELPPSLFKKLLFLGYFTFGLAMLCQPLYFMALRKRVSKRIILASVGCVILFFLTFLVVGQGGNYLDRSLGAHIFILCLLGWIVIEATASSKIFPTIWLNLIRSGSVIFITIFLMWMAFIFAVNRQGVFLGFTIAEISQFDVSARFLRGALFVFLQLLILMHWMENFSHNAMKVKARDAQIQNLLQEKDILIENLSNKNALVETGALSAGLAHEFNQFLARIELNSDEVIDKINRPDVNLEDLKSSMNNILKANHSAANLIISLKKLFQSGKDAAASINLDKLVEDVASLYADRARKSKILIELDLRASEPIIVWDSLMRQVVANLISNAIEALDSLDKERKMIHIESRYDEKGRYQLCVTDNGLGIRLEQADKLFSLFASSKSSGTGIGLWLSHYIAERHQGSLTFENLPNHGGVTFSLDIPPGEKSVRG</sequence>
<keyword evidence="3" id="KW-1133">Transmembrane helix</keyword>
<evidence type="ECO:0000259" key="4">
    <source>
        <dbReference type="PROSITE" id="PS50109"/>
    </source>
</evidence>
<dbReference type="Pfam" id="PF02518">
    <property type="entry name" value="HATPase_c"/>
    <property type="match status" value="1"/>
</dbReference>
<dbReference type="PRINTS" id="PR00344">
    <property type="entry name" value="BCTRLSENSOR"/>
</dbReference>
<keyword evidence="3" id="KW-0812">Transmembrane</keyword>
<dbReference type="GO" id="GO:0004673">
    <property type="term" value="F:protein histidine kinase activity"/>
    <property type="evidence" value="ECO:0007669"/>
    <property type="project" value="UniProtKB-EC"/>
</dbReference>
<feature type="transmembrane region" description="Helical" evidence="3">
    <location>
        <begin position="111"/>
        <end position="129"/>
    </location>
</feature>